<dbReference type="AlphaFoldDB" id="A0A9D4ZP46"/>
<accession>A0A9D4ZP46</accession>
<dbReference type="Gene3D" id="1.25.40.10">
    <property type="entry name" value="Tetratricopeptide repeat domain"/>
    <property type="match status" value="4"/>
</dbReference>
<dbReference type="Pfam" id="PF20431">
    <property type="entry name" value="E_motif"/>
    <property type="match status" value="1"/>
</dbReference>
<proteinExistence type="predicted"/>
<organism evidence="3 4">
    <name type="scientific">Adiantum capillus-veneris</name>
    <name type="common">Maidenhair fern</name>
    <dbReference type="NCBI Taxonomy" id="13818"/>
    <lineage>
        <taxon>Eukaryota</taxon>
        <taxon>Viridiplantae</taxon>
        <taxon>Streptophyta</taxon>
        <taxon>Embryophyta</taxon>
        <taxon>Tracheophyta</taxon>
        <taxon>Polypodiopsida</taxon>
        <taxon>Polypodiidae</taxon>
        <taxon>Polypodiales</taxon>
        <taxon>Pteridineae</taxon>
        <taxon>Pteridaceae</taxon>
        <taxon>Vittarioideae</taxon>
        <taxon>Adiantum</taxon>
    </lineage>
</organism>
<feature type="repeat" description="PPR" evidence="2">
    <location>
        <begin position="427"/>
        <end position="461"/>
    </location>
</feature>
<feature type="repeat" description="PPR" evidence="2">
    <location>
        <begin position="326"/>
        <end position="360"/>
    </location>
</feature>
<dbReference type="Pfam" id="PF13041">
    <property type="entry name" value="PPR_2"/>
    <property type="match status" value="2"/>
</dbReference>
<comment type="caution">
    <text evidence="3">The sequence shown here is derived from an EMBL/GenBank/DDBJ whole genome shotgun (WGS) entry which is preliminary data.</text>
</comment>
<evidence type="ECO:0000256" key="2">
    <source>
        <dbReference type="PROSITE-ProRule" id="PRU00708"/>
    </source>
</evidence>
<dbReference type="InterPro" id="IPR011990">
    <property type="entry name" value="TPR-like_helical_dom_sf"/>
</dbReference>
<dbReference type="NCBIfam" id="TIGR00756">
    <property type="entry name" value="PPR"/>
    <property type="match status" value="5"/>
</dbReference>
<dbReference type="InterPro" id="IPR046848">
    <property type="entry name" value="E_motif"/>
</dbReference>
<dbReference type="EMBL" id="JABFUD020000003">
    <property type="protein sequence ID" value="KAI5082614.1"/>
    <property type="molecule type" value="Genomic_DNA"/>
</dbReference>
<dbReference type="FunFam" id="1.25.40.10:FF:000344">
    <property type="entry name" value="Pentatricopeptide repeat-containing protein"/>
    <property type="match status" value="1"/>
</dbReference>
<dbReference type="FunFam" id="1.25.40.10:FF:001093">
    <property type="entry name" value="Pentatricopeptide repeat-containing protein At2g34400"/>
    <property type="match status" value="1"/>
</dbReference>
<reference evidence="3" key="1">
    <citation type="submission" date="2021-01" db="EMBL/GenBank/DDBJ databases">
        <title>Adiantum capillus-veneris genome.</title>
        <authorList>
            <person name="Fang Y."/>
            <person name="Liao Q."/>
        </authorList>
    </citation>
    <scope>NUCLEOTIDE SEQUENCE</scope>
    <source>
        <strain evidence="3">H3</strain>
        <tissue evidence="3">Leaf</tissue>
    </source>
</reference>
<evidence type="ECO:0008006" key="5">
    <source>
        <dbReference type="Google" id="ProtNLM"/>
    </source>
</evidence>
<evidence type="ECO:0000313" key="4">
    <source>
        <dbReference type="Proteomes" id="UP000886520"/>
    </source>
</evidence>
<dbReference type="FunFam" id="1.25.40.10:FF:000031">
    <property type="entry name" value="Pentatricopeptide repeat-containing protein mitochondrial"/>
    <property type="match status" value="1"/>
</dbReference>
<evidence type="ECO:0000313" key="3">
    <source>
        <dbReference type="EMBL" id="KAI5082614.1"/>
    </source>
</evidence>
<dbReference type="Pfam" id="PF01535">
    <property type="entry name" value="PPR"/>
    <property type="match status" value="6"/>
</dbReference>
<dbReference type="OrthoDB" id="185373at2759"/>
<dbReference type="PROSITE" id="PS51375">
    <property type="entry name" value="PPR"/>
    <property type="match status" value="4"/>
</dbReference>
<dbReference type="GO" id="GO:0009451">
    <property type="term" value="P:RNA modification"/>
    <property type="evidence" value="ECO:0007669"/>
    <property type="project" value="InterPro"/>
</dbReference>
<dbReference type="Proteomes" id="UP000886520">
    <property type="component" value="Chromosome 2"/>
</dbReference>
<feature type="repeat" description="PPR" evidence="2">
    <location>
        <begin position="124"/>
        <end position="158"/>
    </location>
</feature>
<feature type="repeat" description="PPR" evidence="2">
    <location>
        <begin position="225"/>
        <end position="259"/>
    </location>
</feature>
<keyword evidence="4" id="KW-1185">Reference proteome</keyword>
<dbReference type="GO" id="GO:0003723">
    <property type="term" value="F:RNA binding"/>
    <property type="evidence" value="ECO:0007669"/>
    <property type="project" value="InterPro"/>
</dbReference>
<dbReference type="InterPro" id="IPR002885">
    <property type="entry name" value="PPR_rpt"/>
</dbReference>
<name>A0A9D4ZP46_ADICA</name>
<evidence type="ECO:0000256" key="1">
    <source>
        <dbReference type="ARBA" id="ARBA00022737"/>
    </source>
</evidence>
<dbReference type="PANTHER" id="PTHR47926">
    <property type="entry name" value="PENTATRICOPEPTIDE REPEAT-CONTAINING PROTEIN"/>
    <property type="match status" value="1"/>
</dbReference>
<dbReference type="InterPro" id="IPR046960">
    <property type="entry name" value="PPR_At4g14850-like_plant"/>
</dbReference>
<keyword evidence="1" id="KW-0677">Repeat</keyword>
<protein>
    <recommendedName>
        <fullName evidence="5">Pentatricopeptide repeat-containing protein</fullName>
    </recommendedName>
</protein>
<sequence length="611" mass="67993">MLRLPKRKTKVRNPWLPPVSQAYNLASSYELIPTDHCPPPHPPHTSLARLPADKTYLPFSTLASTVKECASKKSLLEGRLAHFLAVWRGFDCDRYMGNLLIDMYGKCGSLQDARSTFDKMVSRNLFSWNILLSAYTGCRCGEGALELFSLMLEQGTQADTCTFSNAIVASSILMSLLEGRHVHFAILNEGLELDAHLASALVSMYGKCGSLEDAREIFDSLPLKDGVSWNAMITAYSMHGCHFEALHLFQEMQFHGVKYAKVTFLSSLGACSNLMALLYGMLIHAIIVEQGFQFDLSISTALISMYSNCRSLEDAQCVFRNMSHHDLFSWSAMISVNAQHGEDEAALSLFSQMHQEGMKPDRVTLVSVLTACANQAALVQGQLIHANTLEFGIEFDCAIENSLVNMYGKCGSLSDTKHIFDNMNTRNVVSWTAMIEVQAYVGQAAESFKLFHEMQEENVGPNDVTFVNILSSCSHAGLIEEGCFLYKAMVTEYNIESTMEHYSSMIDLFGRAGRLAEADVFISEMSIEPNAVIWETLLSACRVHNDFDRGKQAAERAILLASKISSPYVLLSNIYSAEGKWDDAARIWKSMFERGTTGSQKPEGGFELWYD</sequence>
<gene>
    <name evidence="3" type="ORF">GOP47_0002357</name>
</gene>